<feature type="region of interest" description="Disordered" evidence="1">
    <location>
        <begin position="1"/>
        <end position="26"/>
    </location>
</feature>
<proteinExistence type="predicted"/>
<comment type="caution">
    <text evidence="2">The sequence shown here is derived from an EMBL/GenBank/DDBJ whole genome shotgun (WGS) entry which is preliminary data.</text>
</comment>
<dbReference type="Proteomes" id="UP000604825">
    <property type="component" value="Unassembled WGS sequence"/>
</dbReference>
<keyword evidence="3" id="KW-1185">Reference proteome</keyword>
<evidence type="ECO:0000313" key="2">
    <source>
        <dbReference type="EMBL" id="CAD6210860.1"/>
    </source>
</evidence>
<organism evidence="2 3">
    <name type="scientific">Miscanthus lutarioriparius</name>
    <dbReference type="NCBI Taxonomy" id="422564"/>
    <lineage>
        <taxon>Eukaryota</taxon>
        <taxon>Viridiplantae</taxon>
        <taxon>Streptophyta</taxon>
        <taxon>Embryophyta</taxon>
        <taxon>Tracheophyta</taxon>
        <taxon>Spermatophyta</taxon>
        <taxon>Magnoliopsida</taxon>
        <taxon>Liliopsida</taxon>
        <taxon>Poales</taxon>
        <taxon>Poaceae</taxon>
        <taxon>PACMAD clade</taxon>
        <taxon>Panicoideae</taxon>
        <taxon>Andropogonodae</taxon>
        <taxon>Andropogoneae</taxon>
        <taxon>Saccharinae</taxon>
        <taxon>Miscanthus</taxon>
    </lineage>
</organism>
<accession>A0A811MU62</accession>
<evidence type="ECO:0000256" key="1">
    <source>
        <dbReference type="SAM" id="MobiDB-lite"/>
    </source>
</evidence>
<sequence>MVTSAERTPEASGRDVAPDLRSPREKRRCRTLPSRWCASAASWTRTVHGRDSVQRAWSSSLPFLAVRYDTHRHSTSLPVYHSTQYRSSVKQGLHGTKQCQRREGAFWYF</sequence>
<evidence type="ECO:0000313" key="3">
    <source>
        <dbReference type="Proteomes" id="UP000604825"/>
    </source>
</evidence>
<name>A0A811MU62_9POAL</name>
<dbReference type="AlphaFoldDB" id="A0A811MU62"/>
<reference evidence="2" key="1">
    <citation type="submission" date="2020-10" db="EMBL/GenBank/DDBJ databases">
        <authorList>
            <person name="Han B."/>
            <person name="Lu T."/>
            <person name="Zhao Q."/>
            <person name="Huang X."/>
            <person name="Zhao Y."/>
        </authorList>
    </citation>
    <scope>NUCLEOTIDE SEQUENCE</scope>
</reference>
<protein>
    <submittedName>
        <fullName evidence="2">Uncharacterized protein</fullName>
    </submittedName>
</protein>
<gene>
    <name evidence="2" type="ORF">NCGR_LOCUS6895</name>
</gene>
<dbReference type="EMBL" id="CAJGYO010000002">
    <property type="protein sequence ID" value="CAD6210860.1"/>
    <property type="molecule type" value="Genomic_DNA"/>
</dbReference>
<feature type="compositionally biased region" description="Basic and acidic residues" evidence="1">
    <location>
        <begin position="7"/>
        <end position="23"/>
    </location>
</feature>